<evidence type="ECO:0000313" key="4">
    <source>
        <dbReference type="EMBL" id="BBB29622.1"/>
    </source>
</evidence>
<dbReference type="GO" id="GO:0016491">
    <property type="term" value="F:oxidoreductase activity"/>
    <property type="evidence" value="ECO:0007669"/>
    <property type="project" value="InterPro"/>
</dbReference>
<dbReference type="PANTHER" id="PTHR30543:SF21">
    <property type="entry name" value="NAD(P)H-DEPENDENT FMN REDUCTASE LOT6"/>
    <property type="match status" value="1"/>
</dbReference>
<dbReference type="InterPro" id="IPR050712">
    <property type="entry name" value="NAD(P)H-dep_reductase"/>
</dbReference>
<protein>
    <submittedName>
        <fullName evidence="4">NADPH-dependent FMN reductase</fullName>
    </submittedName>
</protein>
<dbReference type="GO" id="GO:0005829">
    <property type="term" value="C:cytosol"/>
    <property type="evidence" value="ECO:0007669"/>
    <property type="project" value="TreeGrafter"/>
</dbReference>
<keyword evidence="2" id="KW-0288">FMN</keyword>
<dbReference type="GO" id="GO:0010181">
    <property type="term" value="F:FMN binding"/>
    <property type="evidence" value="ECO:0007669"/>
    <property type="project" value="TreeGrafter"/>
</dbReference>
<dbReference type="Gene3D" id="3.40.50.360">
    <property type="match status" value="1"/>
</dbReference>
<evidence type="ECO:0000313" key="5">
    <source>
        <dbReference type="Proteomes" id="UP000595332"/>
    </source>
</evidence>
<name>A0A7R6PNF2_9GAMM</name>
<evidence type="ECO:0000259" key="3">
    <source>
        <dbReference type="Pfam" id="PF03358"/>
    </source>
</evidence>
<dbReference type="Pfam" id="PF03358">
    <property type="entry name" value="FMN_red"/>
    <property type="match status" value="1"/>
</dbReference>
<keyword evidence="5" id="KW-1185">Reference proteome</keyword>
<comment type="cofactor">
    <cofactor evidence="1">
        <name>FMN</name>
        <dbReference type="ChEBI" id="CHEBI:58210"/>
    </cofactor>
</comment>
<dbReference type="AlphaFoldDB" id="A0A7R6PNF2"/>
<dbReference type="RefSeq" id="WP_201350226.1">
    <property type="nucleotide sequence ID" value="NZ_AP014546.1"/>
</dbReference>
<organism evidence="4 5">
    <name type="scientific">Neptunomonas japonica JAMM 1380</name>
    <dbReference type="NCBI Taxonomy" id="1441457"/>
    <lineage>
        <taxon>Bacteria</taxon>
        <taxon>Pseudomonadati</taxon>
        <taxon>Pseudomonadota</taxon>
        <taxon>Gammaproteobacteria</taxon>
        <taxon>Oceanospirillales</taxon>
        <taxon>Oceanospirillaceae</taxon>
        <taxon>Neptunomonas</taxon>
    </lineage>
</organism>
<dbReference type="InterPro" id="IPR005025">
    <property type="entry name" value="FMN_Rdtase-like_dom"/>
</dbReference>
<dbReference type="KEGG" id="njp:NEJAP_1671"/>
<reference evidence="4 5" key="1">
    <citation type="journal article" date="2008" name="Int. J. Syst. Evol. Microbiol.">
        <title>Neptunomonas japonica sp. nov., an Osedax japonicus symbiont-like bacterium isolated from sediment adjacent to sperm whale carcasses off Kagoshima, Japan.</title>
        <authorList>
            <person name="Miyazaki M."/>
            <person name="Nogi Y."/>
            <person name="Fujiwara Y."/>
            <person name="Kawato M."/>
            <person name="Kubokawa K."/>
            <person name="Horikoshi K."/>
        </authorList>
    </citation>
    <scope>NUCLEOTIDE SEQUENCE [LARGE SCALE GENOMIC DNA]</scope>
    <source>
        <strain evidence="4 5">JAMM 1380</strain>
    </source>
</reference>
<keyword evidence="2" id="KW-0285">Flavoprotein</keyword>
<dbReference type="SUPFAM" id="SSF52218">
    <property type="entry name" value="Flavoproteins"/>
    <property type="match status" value="1"/>
</dbReference>
<evidence type="ECO:0000256" key="2">
    <source>
        <dbReference type="ARBA" id="ARBA00022643"/>
    </source>
</evidence>
<evidence type="ECO:0000256" key="1">
    <source>
        <dbReference type="ARBA" id="ARBA00001917"/>
    </source>
</evidence>
<dbReference type="Proteomes" id="UP000595332">
    <property type="component" value="Chromosome"/>
</dbReference>
<feature type="domain" description="NADPH-dependent FMN reductase-like" evidence="3">
    <location>
        <begin position="1"/>
        <end position="131"/>
    </location>
</feature>
<accession>A0A7R6PNF2</accession>
<proteinExistence type="predicted"/>
<dbReference type="InterPro" id="IPR029039">
    <property type="entry name" value="Flavoprotein-like_sf"/>
</dbReference>
<dbReference type="EMBL" id="AP014546">
    <property type="protein sequence ID" value="BBB29622.1"/>
    <property type="molecule type" value="Genomic_DNA"/>
</dbReference>
<gene>
    <name evidence="4" type="ORF">NEJAP_1671</name>
</gene>
<sequence>MKIVAFAASSSKKSINKKLVTYASSLLESSCVDILDLNDYELPLFSEDKESELGKPALAQDFLQKIADCDALVISFAEHNGSYSAAYKNLFDWCSRINPKVFQNKSMVLLSTSPGARGGAGVLAQAVNSAPFFAGEVKASYSVPSFYENFDMENSCINNEEIKFSLQSAMAKLI</sequence>
<dbReference type="PANTHER" id="PTHR30543">
    <property type="entry name" value="CHROMATE REDUCTASE"/>
    <property type="match status" value="1"/>
</dbReference>